<evidence type="ECO:0000256" key="6">
    <source>
        <dbReference type="ARBA" id="ARBA00022729"/>
    </source>
</evidence>
<dbReference type="PANTHER" id="PTHR43598">
    <property type="entry name" value="TUNGSTEN-CONTAINING FORMYLMETHANOFURAN DEHYDROGENASE 2 SUBUNIT B"/>
    <property type="match status" value="1"/>
</dbReference>
<evidence type="ECO:0000256" key="9">
    <source>
        <dbReference type="ARBA" id="ARBA00023014"/>
    </source>
</evidence>
<dbReference type="FunFam" id="2.40.40.20:FF:000013">
    <property type="entry name" value="Dimethyl sulfoxide reductase subunit A"/>
    <property type="match status" value="1"/>
</dbReference>
<gene>
    <name evidence="11" type="ORF">HYZ11_02305</name>
</gene>
<dbReference type="FunFam" id="3.40.228.10:FF:000002">
    <property type="entry name" value="Formate dehydrogenase subunit alpha"/>
    <property type="match status" value="1"/>
</dbReference>
<dbReference type="PANTHER" id="PTHR43598:SF1">
    <property type="entry name" value="FORMATE DEHYDROGENASE-O MAJOR SUBUNIT"/>
    <property type="match status" value="1"/>
</dbReference>
<dbReference type="Pfam" id="PF00384">
    <property type="entry name" value="Molybdopterin"/>
    <property type="match status" value="1"/>
</dbReference>
<dbReference type="GO" id="GO:0051539">
    <property type="term" value="F:4 iron, 4 sulfur cluster binding"/>
    <property type="evidence" value="ECO:0007669"/>
    <property type="project" value="UniProtKB-KW"/>
</dbReference>
<dbReference type="PROSITE" id="PS51318">
    <property type="entry name" value="TAT"/>
    <property type="match status" value="1"/>
</dbReference>
<evidence type="ECO:0000256" key="8">
    <source>
        <dbReference type="ARBA" id="ARBA00023004"/>
    </source>
</evidence>
<dbReference type="EMBL" id="JACPUR010000003">
    <property type="protein sequence ID" value="MBI3126419.1"/>
    <property type="molecule type" value="Genomic_DNA"/>
</dbReference>
<feature type="domain" description="4Fe-4S Mo/W bis-MGD-type" evidence="10">
    <location>
        <begin position="65"/>
        <end position="121"/>
    </location>
</feature>
<dbReference type="Pfam" id="PF01568">
    <property type="entry name" value="Molydop_binding"/>
    <property type="match status" value="1"/>
</dbReference>
<dbReference type="InterPro" id="IPR006963">
    <property type="entry name" value="Mopterin_OxRdtase_4Fe-4S_dom"/>
</dbReference>
<dbReference type="InterPro" id="IPR006311">
    <property type="entry name" value="TAT_signal"/>
</dbReference>
<reference evidence="11" key="1">
    <citation type="submission" date="2020-07" db="EMBL/GenBank/DDBJ databases">
        <title>Huge and variable diversity of episymbiotic CPR bacteria and DPANN archaea in groundwater ecosystems.</title>
        <authorList>
            <person name="He C.Y."/>
            <person name="Keren R."/>
            <person name="Whittaker M."/>
            <person name="Farag I.F."/>
            <person name="Doudna J."/>
            <person name="Cate J.H.D."/>
            <person name="Banfield J.F."/>
        </authorList>
    </citation>
    <scope>NUCLEOTIDE SEQUENCE</scope>
    <source>
        <strain evidence="11">NC_groundwater_763_Ag_S-0.2um_68_21</strain>
    </source>
</reference>
<dbReference type="Pfam" id="PF04879">
    <property type="entry name" value="Molybdop_Fe4S4"/>
    <property type="match status" value="1"/>
</dbReference>
<keyword evidence="8" id="KW-0408">Iron</keyword>
<dbReference type="GO" id="GO:0009061">
    <property type="term" value="P:anaerobic respiration"/>
    <property type="evidence" value="ECO:0007669"/>
    <property type="project" value="TreeGrafter"/>
</dbReference>
<dbReference type="Gene3D" id="3.40.228.10">
    <property type="entry name" value="Dimethylsulfoxide Reductase, domain 2"/>
    <property type="match status" value="1"/>
</dbReference>
<evidence type="ECO:0000256" key="4">
    <source>
        <dbReference type="ARBA" id="ARBA00022485"/>
    </source>
</evidence>
<comment type="cofactor">
    <cofactor evidence="1">
        <name>[4Fe-4S] cluster</name>
        <dbReference type="ChEBI" id="CHEBI:49883"/>
    </cofactor>
</comment>
<dbReference type="SMART" id="SM00926">
    <property type="entry name" value="Molybdop_Fe4S4"/>
    <property type="match status" value="1"/>
</dbReference>
<keyword evidence="4" id="KW-0004">4Fe-4S</keyword>
<evidence type="ECO:0000259" key="10">
    <source>
        <dbReference type="PROSITE" id="PS51669"/>
    </source>
</evidence>
<comment type="subcellular location">
    <subcellularLocation>
        <location evidence="2">Cell envelope</location>
    </subcellularLocation>
</comment>
<dbReference type="InterPro" id="IPR006657">
    <property type="entry name" value="MoPterin_dinucl-bd_dom"/>
</dbReference>
<name>A0A932HVG4_UNCTE</name>
<evidence type="ECO:0000256" key="7">
    <source>
        <dbReference type="ARBA" id="ARBA00023002"/>
    </source>
</evidence>
<comment type="caution">
    <text evidence="11">The sequence shown here is derived from an EMBL/GenBank/DDBJ whole genome shotgun (WGS) entry which is preliminary data.</text>
</comment>
<dbReference type="FunFam" id="2.20.25.90:FF:000006">
    <property type="entry name" value="Formate dehydrogenase alpha subunit"/>
    <property type="match status" value="1"/>
</dbReference>
<dbReference type="InterPro" id="IPR019546">
    <property type="entry name" value="TAT_signal_bac_arc"/>
</dbReference>
<keyword evidence="7" id="KW-0560">Oxidoreductase</keyword>
<dbReference type="PIRSF" id="PIRSF036643">
    <property type="entry name" value="FDH_alpha"/>
    <property type="match status" value="1"/>
</dbReference>
<dbReference type="Gene3D" id="2.40.40.20">
    <property type="match status" value="1"/>
</dbReference>
<dbReference type="GO" id="GO:0016491">
    <property type="term" value="F:oxidoreductase activity"/>
    <property type="evidence" value="ECO:0007669"/>
    <property type="project" value="UniProtKB-KW"/>
</dbReference>
<proteinExistence type="inferred from homology"/>
<dbReference type="Gene3D" id="2.20.25.90">
    <property type="entry name" value="ADC-like domains"/>
    <property type="match status" value="1"/>
</dbReference>
<dbReference type="NCBIfam" id="TIGR01409">
    <property type="entry name" value="TAT_signal_seq"/>
    <property type="match status" value="1"/>
</dbReference>
<evidence type="ECO:0000256" key="3">
    <source>
        <dbReference type="ARBA" id="ARBA00010312"/>
    </source>
</evidence>
<evidence type="ECO:0000313" key="11">
    <source>
        <dbReference type="EMBL" id="MBI3126419.1"/>
    </source>
</evidence>
<dbReference type="GO" id="GO:0009055">
    <property type="term" value="F:electron transfer activity"/>
    <property type="evidence" value="ECO:0007669"/>
    <property type="project" value="TreeGrafter"/>
</dbReference>
<dbReference type="Proteomes" id="UP000782312">
    <property type="component" value="Unassembled WGS sequence"/>
</dbReference>
<keyword evidence="5" id="KW-0479">Metal-binding</keyword>
<dbReference type="AlphaFoldDB" id="A0A932HVG4"/>
<dbReference type="CDD" id="cd02792">
    <property type="entry name" value="MopB_CT_Formate-Dh-Na-like"/>
    <property type="match status" value="1"/>
</dbReference>
<evidence type="ECO:0000256" key="1">
    <source>
        <dbReference type="ARBA" id="ARBA00001966"/>
    </source>
</evidence>
<dbReference type="GO" id="GO:0043546">
    <property type="term" value="F:molybdopterin cofactor binding"/>
    <property type="evidence" value="ECO:0007669"/>
    <property type="project" value="InterPro"/>
</dbReference>
<protein>
    <submittedName>
        <fullName evidence="11">Formate dehydrogenase subunit alpha</fullName>
    </submittedName>
</protein>
<comment type="similarity">
    <text evidence="3">Belongs to the prokaryotic molybdopterin-containing oxidoreductase family.</text>
</comment>
<dbReference type="InterPro" id="IPR009010">
    <property type="entry name" value="Asp_de-COase-like_dom_sf"/>
</dbReference>
<accession>A0A932HVG4</accession>
<evidence type="ECO:0000256" key="2">
    <source>
        <dbReference type="ARBA" id="ARBA00004196"/>
    </source>
</evidence>
<dbReference type="SUPFAM" id="SSF53706">
    <property type="entry name" value="Formate dehydrogenase/DMSO reductase, domains 1-3"/>
    <property type="match status" value="1"/>
</dbReference>
<dbReference type="Gene3D" id="3.40.50.740">
    <property type="match status" value="1"/>
</dbReference>
<dbReference type="InterPro" id="IPR006656">
    <property type="entry name" value="Mopterin_OxRdtase"/>
</dbReference>
<evidence type="ECO:0000313" key="12">
    <source>
        <dbReference type="Proteomes" id="UP000782312"/>
    </source>
</evidence>
<keyword evidence="6" id="KW-0732">Signal</keyword>
<keyword evidence="9" id="KW-0411">Iron-sulfur</keyword>
<dbReference type="SUPFAM" id="SSF50692">
    <property type="entry name" value="ADC-like"/>
    <property type="match status" value="1"/>
</dbReference>
<dbReference type="PROSITE" id="PS51669">
    <property type="entry name" value="4FE4S_MOW_BIS_MGD"/>
    <property type="match status" value="1"/>
</dbReference>
<organism evidence="11 12">
    <name type="scientific">Tectimicrobiota bacterium</name>
    <dbReference type="NCBI Taxonomy" id="2528274"/>
    <lineage>
        <taxon>Bacteria</taxon>
        <taxon>Pseudomonadati</taxon>
        <taxon>Nitrospinota/Tectimicrobiota group</taxon>
        <taxon>Candidatus Tectimicrobiota</taxon>
    </lineage>
</organism>
<dbReference type="GO" id="GO:0030313">
    <property type="term" value="C:cell envelope"/>
    <property type="evidence" value="ECO:0007669"/>
    <property type="project" value="UniProtKB-SubCell"/>
</dbReference>
<dbReference type="GO" id="GO:0030151">
    <property type="term" value="F:molybdenum ion binding"/>
    <property type="evidence" value="ECO:0007669"/>
    <property type="project" value="TreeGrafter"/>
</dbReference>
<evidence type="ECO:0000256" key="5">
    <source>
        <dbReference type="ARBA" id="ARBA00022723"/>
    </source>
</evidence>
<sequence>MSVEKKAEISPSWTRTLDPLIQRRSFLKKAGAGLGAGALAAILPKPLVRQAEGAETRKAPSPPKLEQHKTICGNCSVGCGFIGEVQNGVWVSQEPWFEHPINRGSLCSKGASAREHVISEKRLRYPMKLEGGKWKRLSWDQAMGEITQKLQDIRQKHGPDALMILGSAHHNNETGYSLRKFAALWGSNNIDHQARICHSTTVAGLANVWGFGAMTNSMNDIRNSKSILMIGENAAESHPISMQHILHAKEVNKAVFMVVDPRFSKTAAFANIYVRHRTGTDVAFIYGLINIILANGWEDKKFLNERTYGYEQFLQIVKDYTPEAVSDITGVSVAELNRIAKTMADNRPGTVIWAMGGTQHTNGTGVVRSYCLLQLVLGNMGVPGGGTNVFRGHDNVQGATDIGVLSDSLPGYYGLSQGAYKHWANVWDLDFDWLKGRFKNEKMMGKSGFTVARWYEGVLMDKKDLGQDENIRAVVYWGHASNCQSQYHRVKQGLEKVELLIDIDPFVTNTPIIPDRKDGVYILPAATQYEQYGTVTDSNRGIQWRNRIVAPVWESRTDLAILLDLAERLGLKKQLVHSKKGDWKGVAASMKNVKELPEETLASIIDEWNLGMRSVGMIGQTYKRLKRQQEWGHAFGIDDKRAEGGPVHGEYWGLSWPCWSDKHPGSPILYRTEVPVMEGGGGFRARWGAKAPDGANMLASPGSAPKGSSIEGGYPAAANYATDLTGKAIDDALAKGLNPYGNGRARFNVWNLAFEPVPVHREPLHSPRPDLLAKYPTYDDVKDHYRVPTLYKSLQKADWNKQFPIILTTGRQVEFEGGGAAERAAWWLVELQPEMYVEIHPKLANDYGVKNGEFIWIESPPDFPGKPYGGRVKVKAKVSRRVGPDTIFLPFHWGGSYEGKSLAQKYPDGTTPYGVGDSANVVTNYGYDRVTQMQETKTGLCRIRKVTEV</sequence>